<sequence length="78" mass="8737">MFQVVFQKAKLILPITSPVTFTVPRVGIEDIVEDDEMGIPVIERVVGTPEVLFKRLIRELVGRCIIIHVVVPHHVVPG</sequence>
<dbReference type="AlphaFoldDB" id="A0A645JAN0"/>
<protein>
    <submittedName>
        <fullName evidence="1">Uncharacterized protein</fullName>
    </submittedName>
</protein>
<evidence type="ECO:0000313" key="1">
    <source>
        <dbReference type="EMBL" id="MPN59789.1"/>
    </source>
</evidence>
<organism evidence="1">
    <name type="scientific">bioreactor metagenome</name>
    <dbReference type="NCBI Taxonomy" id="1076179"/>
    <lineage>
        <taxon>unclassified sequences</taxon>
        <taxon>metagenomes</taxon>
        <taxon>ecological metagenomes</taxon>
    </lineage>
</organism>
<name>A0A645JAN0_9ZZZZ</name>
<gene>
    <name evidence="1" type="ORF">SDC9_207511</name>
</gene>
<accession>A0A645JAN0</accession>
<dbReference type="EMBL" id="VSSQ01134214">
    <property type="protein sequence ID" value="MPN59789.1"/>
    <property type="molecule type" value="Genomic_DNA"/>
</dbReference>
<reference evidence="1" key="1">
    <citation type="submission" date="2019-08" db="EMBL/GenBank/DDBJ databases">
        <authorList>
            <person name="Kucharzyk K."/>
            <person name="Murdoch R.W."/>
            <person name="Higgins S."/>
            <person name="Loffler F."/>
        </authorList>
    </citation>
    <scope>NUCLEOTIDE SEQUENCE</scope>
</reference>
<proteinExistence type="predicted"/>
<comment type="caution">
    <text evidence="1">The sequence shown here is derived from an EMBL/GenBank/DDBJ whole genome shotgun (WGS) entry which is preliminary data.</text>
</comment>